<feature type="compositionally biased region" description="Low complexity" evidence="6">
    <location>
        <begin position="287"/>
        <end position="297"/>
    </location>
</feature>
<sequence length="319" mass="32722">MRSVSLAFGGTAVPLAVTWLVWGTTYLAIAFGLRGAEPFTLSAVRFLTAGALLWGLAERRHEPRLTALRWRRATLVGVLLFSVGMGGVALAEEYVDSGTTALFIATVPLWSVLLNTAGGRPARSGEWAGVWLGLAGVAVLSAGLGRGGLTGAAILLPAAMCWVLGSRLDDRSAGVRGPAAQMLAGGTVLAVAAAVRGEFASPPQLAWGAVLALAYLVVFGSLLAMAAYRHLTAHTGPALATSYAFVTPVIAVLAGALFLDEPLTLHVLAGTALIVVAVVTTLLTRSRPAGPTTTAPGHPEAVRVRRRPASPTSGPHASS</sequence>
<feature type="transmembrane region" description="Helical" evidence="7">
    <location>
        <begin position="69"/>
        <end position="91"/>
    </location>
</feature>
<feature type="transmembrane region" description="Helical" evidence="7">
    <location>
        <begin position="240"/>
        <end position="259"/>
    </location>
</feature>
<keyword evidence="5 7" id="KW-0472">Membrane</keyword>
<dbReference type="InterPro" id="IPR037185">
    <property type="entry name" value="EmrE-like"/>
</dbReference>
<evidence type="ECO:0000256" key="4">
    <source>
        <dbReference type="ARBA" id="ARBA00022989"/>
    </source>
</evidence>
<evidence type="ECO:0000256" key="6">
    <source>
        <dbReference type="SAM" id="MobiDB-lite"/>
    </source>
</evidence>
<evidence type="ECO:0000256" key="3">
    <source>
        <dbReference type="ARBA" id="ARBA00022692"/>
    </source>
</evidence>
<organism evidence="9 10">
    <name type="scientific">Streptomyces lonegramiae</name>
    <dbReference type="NCBI Taxonomy" id="3075524"/>
    <lineage>
        <taxon>Bacteria</taxon>
        <taxon>Bacillati</taxon>
        <taxon>Actinomycetota</taxon>
        <taxon>Actinomycetes</taxon>
        <taxon>Kitasatosporales</taxon>
        <taxon>Streptomycetaceae</taxon>
        <taxon>Streptomyces</taxon>
    </lineage>
</organism>
<evidence type="ECO:0000256" key="7">
    <source>
        <dbReference type="SAM" id="Phobius"/>
    </source>
</evidence>
<evidence type="ECO:0000259" key="8">
    <source>
        <dbReference type="Pfam" id="PF00892"/>
    </source>
</evidence>
<keyword evidence="10" id="KW-1185">Reference proteome</keyword>
<dbReference type="Proteomes" id="UP001180754">
    <property type="component" value="Unassembled WGS sequence"/>
</dbReference>
<dbReference type="Gene3D" id="1.10.3730.20">
    <property type="match status" value="1"/>
</dbReference>
<dbReference type="PANTHER" id="PTHR32322">
    <property type="entry name" value="INNER MEMBRANE TRANSPORTER"/>
    <property type="match status" value="1"/>
</dbReference>
<evidence type="ECO:0000313" key="10">
    <source>
        <dbReference type="Proteomes" id="UP001180754"/>
    </source>
</evidence>
<comment type="subcellular location">
    <subcellularLocation>
        <location evidence="1">Membrane</location>
        <topology evidence="1">Multi-pass membrane protein</topology>
    </subcellularLocation>
</comment>
<feature type="transmembrane region" description="Helical" evidence="7">
    <location>
        <begin position="127"/>
        <end position="144"/>
    </location>
</feature>
<dbReference type="Pfam" id="PF00892">
    <property type="entry name" value="EamA"/>
    <property type="match status" value="2"/>
</dbReference>
<dbReference type="PANTHER" id="PTHR32322:SF2">
    <property type="entry name" value="EAMA DOMAIN-CONTAINING PROTEIN"/>
    <property type="match status" value="1"/>
</dbReference>
<dbReference type="InterPro" id="IPR000620">
    <property type="entry name" value="EamA_dom"/>
</dbReference>
<gene>
    <name evidence="9" type="ORF">RND15_42740</name>
</gene>
<name>A0ABU2XU37_9ACTN</name>
<feature type="transmembrane region" description="Helical" evidence="7">
    <location>
        <begin position="205"/>
        <end position="228"/>
    </location>
</feature>
<feature type="transmembrane region" description="Helical" evidence="7">
    <location>
        <begin position="150"/>
        <end position="168"/>
    </location>
</feature>
<feature type="region of interest" description="Disordered" evidence="6">
    <location>
        <begin position="287"/>
        <end position="319"/>
    </location>
</feature>
<proteinExistence type="inferred from homology"/>
<evidence type="ECO:0000256" key="5">
    <source>
        <dbReference type="ARBA" id="ARBA00023136"/>
    </source>
</evidence>
<evidence type="ECO:0000313" key="9">
    <source>
        <dbReference type="EMBL" id="MDT0549342.1"/>
    </source>
</evidence>
<dbReference type="EMBL" id="JAVRFD010000033">
    <property type="protein sequence ID" value="MDT0549342.1"/>
    <property type="molecule type" value="Genomic_DNA"/>
</dbReference>
<feature type="transmembrane region" description="Helical" evidence="7">
    <location>
        <begin position="180"/>
        <end position="199"/>
    </location>
</feature>
<feature type="transmembrane region" description="Helical" evidence="7">
    <location>
        <begin position="39"/>
        <end position="57"/>
    </location>
</feature>
<dbReference type="SUPFAM" id="SSF103481">
    <property type="entry name" value="Multidrug resistance efflux transporter EmrE"/>
    <property type="match status" value="2"/>
</dbReference>
<evidence type="ECO:0000256" key="1">
    <source>
        <dbReference type="ARBA" id="ARBA00004141"/>
    </source>
</evidence>
<keyword evidence="4 7" id="KW-1133">Transmembrane helix</keyword>
<feature type="domain" description="EamA" evidence="8">
    <location>
        <begin position="18"/>
        <end position="141"/>
    </location>
</feature>
<dbReference type="InterPro" id="IPR050638">
    <property type="entry name" value="AA-Vitamin_Transporters"/>
</dbReference>
<protein>
    <submittedName>
        <fullName evidence="9">EamA family transporter</fullName>
    </submittedName>
</protein>
<dbReference type="RefSeq" id="WP_311729906.1">
    <property type="nucleotide sequence ID" value="NZ_JAVRFD010000033.1"/>
</dbReference>
<reference evidence="9" key="1">
    <citation type="submission" date="2024-05" db="EMBL/GenBank/DDBJ databases">
        <title>30 novel species of actinomycetes from the DSMZ collection.</title>
        <authorList>
            <person name="Nouioui I."/>
        </authorList>
    </citation>
    <scope>NUCLEOTIDE SEQUENCE</scope>
    <source>
        <strain evidence="9">DSM 41529</strain>
    </source>
</reference>
<feature type="compositionally biased region" description="Polar residues" evidence="6">
    <location>
        <begin position="310"/>
        <end position="319"/>
    </location>
</feature>
<feature type="transmembrane region" description="Helical" evidence="7">
    <location>
        <begin position="265"/>
        <end position="283"/>
    </location>
</feature>
<comment type="similarity">
    <text evidence="2">Belongs to the EamA transporter family.</text>
</comment>
<keyword evidence="3 7" id="KW-0812">Transmembrane</keyword>
<accession>A0ABU2XU37</accession>
<comment type="caution">
    <text evidence="9">The sequence shown here is derived from an EMBL/GenBank/DDBJ whole genome shotgun (WGS) entry which is preliminary data.</text>
</comment>
<feature type="domain" description="EamA" evidence="8">
    <location>
        <begin position="179"/>
        <end position="281"/>
    </location>
</feature>
<evidence type="ECO:0000256" key="2">
    <source>
        <dbReference type="ARBA" id="ARBA00007362"/>
    </source>
</evidence>
<feature type="transmembrane region" description="Helical" evidence="7">
    <location>
        <begin position="12"/>
        <end position="33"/>
    </location>
</feature>
<feature type="transmembrane region" description="Helical" evidence="7">
    <location>
        <begin position="97"/>
        <end position="115"/>
    </location>
</feature>